<feature type="chain" id="PRO_5045297740" evidence="5">
    <location>
        <begin position="27"/>
        <end position="305"/>
    </location>
</feature>
<dbReference type="RefSeq" id="WP_386735283.1">
    <property type="nucleotide sequence ID" value="NZ_JBHRXI010000010.1"/>
</dbReference>
<dbReference type="InterPro" id="IPR001279">
    <property type="entry name" value="Metallo-B-lactamas"/>
</dbReference>
<name>A0ABV7TEQ9_9RHOB</name>
<dbReference type="InterPro" id="IPR006311">
    <property type="entry name" value="TAT_signal"/>
</dbReference>
<feature type="signal peptide" evidence="5">
    <location>
        <begin position="1"/>
        <end position="26"/>
    </location>
</feature>
<keyword evidence="5" id="KW-0732">Signal</keyword>
<evidence type="ECO:0000313" key="7">
    <source>
        <dbReference type="EMBL" id="MFC3614092.1"/>
    </source>
</evidence>
<evidence type="ECO:0000256" key="4">
    <source>
        <dbReference type="ARBA" id="ARBA00022833"/>
    </source>
</evidence>
<dbReference type="Proteomes" id="UP001595629">
    <property type="component" value="Unassembled WGS sequence"/>
</dbReference>
<dbReference type="Gene3D" id="3.60.15.10">
    <property type="entry name" value="Ribonuclease Z/Hydroxyacylglutathione hydrolase-like"/>
    <property type="match status" value="1"/>
</dbReference>
<keyword evidence="2" id="KW-0479">Metal-binding</keyword>
<evidence type="ECO:0000256" key="5">
    <source>
        <dbReference type="SAM" id="SignalP"/>
    </source>
</evidence>
<reference evidence="8" key="1">
    <citation type="journal article" date="2019" name="Int. J. Syst. Evol. Microbiol.">
        <title>The Global Catalogue of Microorganisms (GCM) 10K type strain sequencing project: providing services to taxonomists for standard genome sequencing and annotation.</title>
        <authorList>
            <consortium name="The Broad Institute Genomics Platform"/>
            <consortium name="The Broad Institute Genome Sequencing Center for Infectious Disease"/>
            <person name="Wu L."/>
            <person name="Ma J."/>
        </authorList>
    </citation>
    <scope>NUCLEOTIDE SEQUENCE [LARGE SCALE GENOMIC DNA]</scope>
    <source>
        <strain evidence="8">KCTC 42911</strain>
    </source>
</reference>
<proteinExistence type="inferred from homology"/>
<dbReference type="InterPro" id="IPR036866">
    <property type="entry name" value="RibonucZ/Hydroxyglut_hydro"/>
</dbReference>
<feature type="domain" description="Metallo-beta-lactamase" evidence="6">
    <location>
        <begin position="78"/>
        <end position="282"/>
    </location>
</feature>
<dbReference type="Pfam" id="PF00753">
    <property type="entry name" value="Lactamase_B"/>
    <property type="match status" value="1"/>
</dbReference>
<evidence type="ECO:0000259" key="6">
    <source>
        <dbReference type="SMART" id="SM00849"/>
    </source>
</evidence>
<dbReference type="PANTHER" id="PTHR42978:SF6">
    <property type="entry name" value="QUORUM-QUENCHING LACTONASE YTNP-RELATED"/>
    <property type="match status" value="1"/>
</dbReference>
<evidence type="ECO:0000256" key="1">
    <source>
        <dbReference type="ARBA" id="ARBA00007749"/>
    </source>
</evidence>
<dbReference type="CDD" id="cd07720">
    <property type="entry name" value="OPHC2-like_MBL-fold"/>
    <property type="match status" value="1"/>
</dbReference>
<evidence type="ECO:0000256" key="3">
    <source>
        <dbReference type="ARBA" id="ARBA00022801"/>
    </source>
</evidence>
<dbReference type="PROSITE" id="PS51318">
    <property type="entry name" value="TAT"/>
    <property type="match status" value="1"/>
</dbReference>
<dbReference type="SUPFAM" id="SSF56281">
    <property type="entry name" value="Metallo-hydrolase/oxidoreductase"/>
    <property type="match status" value="1"/>
</dbReference>
<keyword evidence="4" id="KW-0862">Zinc</keyword>
<keyword evidence="8" id="KW-1185">Reference proteome</keyword>
<dbReference type="InterPro" id="IPR051013">
    <property type="entry name" value="MBL_superfamily_lactonases"/>
</dbReference>
<evidence type="ECO:0000313" key="8">
    <source>
        <dbReference type="Proteomes" id="UP001595629"/>
    </source>
</evidence>
<accession>A0ABV7TEQ9</accession>
<sequence length="305" mass="33062">MTLTRRTFLTTSSLALAGLAARPAWAATEMALGEAKLITLSDGHLSLPREFIFAPMPEEELGPVLADFDLAEGALTPPCNVTLLQHGDRNVLFDVGSGQFFMPSAGELLDALDAAGLTPEDITDVVFTHGHPDHLWGVLDDFDEPLFANASHMMGRVEWDYWWNPETIDTIGEARASMASGAKRRLEILEGSVEFFDDGEEILPGVAAVATYGHTQGHMSFEIRQGNSAAMIVGDAIGNHHVAFARPQWPSGSDHVAEQAAETRLALLDRLANEQMPLIGYHLPDGGLGRVERDGDAYRYVADLA</sequence>
<keyword evidence="3" id="KW-0378">Hydrolase</keyword>
<dbReference type="PANTHER" id="PTHR42978">
    <property type="entry name" value="QUORUM-QUENCHING LACTONASE YTNP-RELATED-RELATED"/>
    <property type="match status" value="1"/>
</dbReference>
<evidence type="ECO:0000256" key="2">
    <source>
        <dbReference type="ARBA" id="ARBA00022723"/>
    </source>
</evidence>
<protein>
    <submittedName>
        <fullName evidence="7">MBL fold metallo-hydrolase</fullName>
    </submittedName>
</protein>
<comment type="similarity">
    <text evidence="1">Belongs to the metallo-beta-lactamase superfamily.</text>
</comment>
<dbReference type="EMBL" id="JBHRXI010000010">
    <property type="protein sequence ID" value="MFC3614092.1"/>
    <property type="molecule type" value="Genomic_DNA"/>
</dbReference>
<organism evidence="7 8">
    <name type="scientific">Lutimaribacter marinistellae</name>
    <dbReference type="NCBI Taxonomy" id="1820329"/>
    <lineage>
        <taxon>Bacteria</taxon>
        <taxon>Pseudomonadati</taxon>
        <taxon>Pseudomonadota</taxon>
        <taxon>Alphaproteobacteria</taxon>
        <taxon>Rhodobacterales</taxon>
        <taxon>Roseobacteraceae</taxon>
        <taxon>Lutimaribacter</taxon>
    </lineage>
</organism>
<dbReference type="SMART" id="SM00849">
    <property type="entry name" value="Lactamase_B"/>
    <property type="match status" value="1"/>
</dbReference>
<gene>
    <name evidence="7" type="ORF">ACFORG_10005</name>
</gene>
<comment type="caution">
    <text evidence="7">The sequence shown here is derived from an EMBL/GenBank/DDBJ whole genome shotgun (WGS) entry which is preliminary data.</text>
</comment>